<reference evidence="2" key="2">
    <citation type="submission" date="2015-06" db="UniProtKB">
        <authorList>
            <consortium name="EnsemblPlants"/>
        </authorList>
    </citation>
    <scope>IDENTIFICATION</scope>
</reference>
<sequence>MRDVGWDQKQHLGDHRTTTLALTPLQNSFSRERERERRGAGAPVMERSRRRWPSVFPSDAHPGKVVASRGKEGDGRNGVDKTLVPAGLCGGGDELWRWLKERGKGRNGITSSRRSS</sequence>
<evidence type="ECO:0000313" key="3">
    <source>
        <dbReference type="Proteomes" id="UP000008022"/>
    </source>
</evidence>
<feature type="compositionally biased region" description="Basic and acidic residues" evidence="1">
    <location>
        <begin position="69"/>
        <end position="79"/>
    </location>
</feature>
<name>A0A0E0P602_ORYRU</name>
<accession>A0A0E0P602</accession>
<dbReference type="Proteomes" id="UP000008022">
    <property type="component" value="Unassembled WGS sequence"/>
</dbReference>
<dbReference type="Gramene" id="ORUFI04G05100.1">
    <property type="protein sequence ID" value="ORUFI04G05100.1"/>
    <property type="gene ID" value="ORUFI04G05100"/>
</dbReference>
<evidence type="ECO:0000256" key="1">
    <source>
        <dbReference type="SAM" id="MobiDB-lite"/>
    </source>
</evidence>
<evidence type="ECO:0000313" key="2">
    <source>
        <dbReference type="EnsemblPlants" id="ORUFI04G05100.1"/>
    </source>
</evidence>
<feature type="compositionally biased region" description="Basic and acidic residues" evidence="1">
    <location>
        <begin position="30"/>
        <end position="39"/>
    </location>
</feature>
<keyword evidence="3" id="KW-1185">Reference proteome</keyword>
<evidence type="ECO:0008006" key="4">
    <source>
        <dbReference type="Google" id="ProtNLM"/>
    </source>
</evidence>
<feature type="region of interest" description="Disordered" evidence="1">
    <location>
        <begin position="1"/>
        <end position="86"/>
    </location>
</feature>
<protein>
    <recommendedName>
        <fullName evidence="4">DUF834 domain-containing protein</fullName>
    </recommendedName>
</protein>
<proteinExistence type="predicted"/>
<feature type="compositionally biased region" description="Basic and acidic residues" evidence="1">
    <location>
        <begin position="1"/>
        <end position="17"/>
    </location>
</feature>
<reference evidence="3" key="1">
    <citation type="submission" date="2013-06" db="EMBL/GenBank/DDBJ databases">
        <authorList>
            <person name="Zhao Q."/>
        </authorList>
    </citation>
    <scope>NUCLEOTIDE SEQUENCE</scope>
    <source>
        <strain evidence="3">cv. W1943</strain>
    </source>
</reference>
<organism evidence="2 3">
    <name type="scientific">Oryza rufipogon</name>
    <name type="common">Brownbeard rice</name>
    <name type="synonym">Asian wild rice</name>
    <dbReference type="NCBI Taxonomy" id="4529"/>
    <lineage>
        <taxon>Eukaryota</taxon>
        <taxon>Viridiplantae</taxon>
        <taxon>Streptophyta</taxon>
        <taxon>Embryophyta</taxon>
        <taxon>Tracheophyta</taxon>
        <taxon>Spermatophyta</taxon>
        <taxon>Magnoliopsida</taxon>
        <taxon>Liliopsida</taxon>
        <taxon>Poales</taxon>
        <taxon>Poaceae</taxon>
        <taxon>BOP clade</taxon>
        <taxon>Oryzoideae</taxon>
        <taxon>Oryzeae</taxon>
        <taxon>Oryzinae</taxon>
        <taxon>Oryza</taxon>
    </lineage>
</organism>
<feature type="compositionally biased region" description="Polar residues" evidence="1">
    <location>
        <begin position="18"/>
        <end position="29"/>
    </location>
</feature>
<dbReference type="AlphaFoldDB" id="A0A0E0P602"/>
<dbReference type="EnsemblPlants" id="ORUFI04G05100.1">
    <property type="protein sequence ID" value="ORUFI04G05100.1"/>
    <property type="gene ID" value="ORUFI04G05100"/>
</dbReference>
<dbReference type="HOGENOM" id="CLU_2403500_0_0_1"/>